<reference evidence="1" key="1">
    <citation type="submission" date="2021-05" db="EMBL/GenBank/DDBJ databases">
        <authorList>
            <person name="Pan Q."/>
            <person name="Jouanno E."/>
            <person name="Zahm M."/>
            <person name="Klopp C."/>
            <person name="Cabau C."/>
            <person name="Louis A."/>
            <person name="Berthelot C."/>
            <person name="Parey E."/>
            <person name="Roest Crollius H."/>
            <person name="Montfort J."/>
            <person name="Robinson-Rechavi M."/>
            <person name="Bouchez O."/>
            <person name="Lampietro C."/>
            <person name="Lopez Roques C."/>
            <person name="Donnadieu C."/>
            <person name="Postlethwait J."/>
            <person name="Bobe J."/>
            <person name="Dillon D."/>
            <person name="Chandos A."/>
            <person name="von Hippel F."/>
            <person name="Guiguen Y."/>
        </authorList>
    </citation>
    <scope>NUCLEOTIDE SEQUENCE</scope>
    <source>
        <strain evidence="1">YG-Jan2019</strain>
    </source>
</reference>
<comment type="caution">
    <text evidence="1">The sequence shown here is derived from an EMBL/GenBank/DDBJ whole genome shotgun (WGS) entry which is preliminary data.</text>
</comment>
<protein>
    <submittedName>
        <fullName evidence="1">Uncharacterized protein</fullName>
    </submittedName>
</protein>
<organism evidence="1 2">
    <name type="scientific">Dallia pectoralis</name>
    <name type="common">Alaska blackfish</name>
    <dbReference type="NCBI Taxonomy" id="75939"/>
    <lineage>
        <taxon>Eukaryota</taxon>
        <taxon>Metazoa</taxon>
        <taxon>Chordata</taxon>
        <taxon>Craniata</taxon>
        <taxon>Vertebrata</taxon>
        <taxon>Euteleostomi</taxon>
        <taxon>Actinopterygii</taxon>
        <taxon>Neopterygii</taxon>
        <taxon>Teleostei</taxon>
        <taxon>Protacanthopterygii</taxon>
        <taxon>Esociformes</taxon>
        <taxon>Umbridae</taxon>
        <taxon>Dallia</taxon>
    </lineage>
</organism>
<evidence type="ECO:0000313" key="2">
    <source>
        <dbReference type="Proteomes" id="UP001157502"/>
    </source>
</evidence>
<dbReference type="Proteomes" id="UP001157502">
    <property type="component" value="Chromosome 6"/>
</dbReference>
<gene>
    <name evidence="1" type="ORF">DPEC_G00080410</name>
</gene>
<proteinExistence type="predicted"/>
<keyword evidence="2" id="KW-1185">Reference proteome</keyword>
<evidence type="ECO:0000313" key="1">
    <source>
        <dbReference type="EMBL" id="KAJ8010944.1"/>
    </source>
</evidence>
<dbReference type="EMBL" id="CM055733">
    <property type="protein sequence ID" value="KAJ8010944.1"/>
    <property type="molecule type" value="Genomic_DNA"/>
</dbReference>
<accession>A0ACC2H4M5</accession>
<name>A0ACC2H4M5_DALPE</name>
<sequence>MVVVEVSHAGNMKILLLFGLVAAVLAEMKTFDGEKVFRLTPETDEHVLLIKKLADNIELDFWRPESVDLVTIDMDVDIHVPPAHTDIVFTMLQQSGMKMGVLIEDVQAQMEEQLDNEYMDTRAHSYTKYNTWDTVRHLLSL</sequence>